<evidence type="ECO:0000256" key="3">
    <source>
        <dbReference type="ARBA" id="ARBA00023125"/>
    </source>
</evidence>
<name>A0A3S0ZFW3_ELYCH</name>
<dbReference type="SMART" id="SM00425">
    <property type="entry name" value="TBOX"/>
    <property type="match status" value="1"/>
</dbReference>
<keyword evidence="10" id="KW-1185">Reference proteome</keyword>
<accession>A0A3S0ZFW3</accession>
<evidence type="ECO:0000256" key="6">
    <source>
        <dbReference type="PROSITE-ProRule" id="PRU00201"/>
    </source>
</evidence>
<dbReference type="Proteomes" id="UP000271974">
    <property type="component" value="Unassembled WGS sequence"/>
</dbReference>
<dbReference type="PROSITE" id="PS01283">
    <property type="entry name" value="TBOX_1"/>
    <property type="match status" value="1"/>
</dbReference>
<dbReference type="GO" id="GO:0000785">
    <property type="term" value="C:chromatin"/>
    <property type="evidence" value="ECO:0007669"/>
    <property type="project" value="TreeGrafter"/>
</dbReference>
<evidence type="ECO:0000256" key="7">
    <source>
        <dbReference type="SAM" id="MobiDB-lite"/>
    </source>
</evidence>
<comment type="subcellular location">
    <subcellularLocation>
        <location evidence="1 6">Nucleus</location>
    </subcellularLocation>
</comment>
<evidence type="ECO:0000313" key="9">
    <source>
        <dbReference type="EMBL" id="RUS76663.1"/>
    </source>
</evidence>
<evidence type="ECO:0000259" key="8">
    <source>
        <dbReference type="PROSITE" id="PS50252"/>
    </source>
</evidence>
<keyword evidence="3 6" id="KW-0238">DNA-binding</keyword>
<dbReference type="InterPro" id="IPR036960">
    <property type="entry name" value="T-box_sf"/>
</dbReference>
<feature type="domain" description="T-box" evidence="8">
    <location>
        <begin position="25"/>
        <end position="215"/>
    </location>
</feature>
<dbReference type="GO" id="GO:0000978">
    <property type="term" value="F:RNA polymerase II cis-regulatory region sequence-specific DNA binding"/>
    <property type="evidence" value="ECO:0007669"/>
    <property type="project" value="InterPro"/>
</dbReference>
<feature type="region of interest" description="Disordered" evidence="7">
    <location>
        <begin position="210"/>
        <end position="300"/>
    </location>
</feature>
<dbReference type="PROSITE" id="PS50252">
    <property type="entry name" value="TBOX_3"/>
    <property type="match status" value="1"/>
</dbReference>
<evidence type="ECO:0000256" key="5">
    <source>
        <dbReference type="ARBA" id="ARBA00023242"/>
    </source>
</evidence>
<keyword evidence="4" id="KW-0804">Transcription</keyword>
<dbReference type="SUPFAM" id="SSF49417">
    <property type="entry name" value="p53-like transcription factors"/>
    <property type="match status" value="1"/>
</dbReference>
<gene>
    <name evidence="9" type="ORF">EGW08_015579</name>
</gene>
<dbReference type="PROSITE" id="PS01264">
    <property type="entry name" value="TBOX_2"/>
    <property type="match status" value="1"/>
</dbReference>
<dbReference type="STRING" id="188477.A0A3S0ZFW3"/>
<evidence type="ECO:0000256" key="4">
    <source>
        <dbReference type="ARBA" id="ARBA00023163"/>
    </source>
</evidence>
<evidence type="ECO:0000313" key="10">
    <source>
        <dbReference type="Proteomes" id="UP000271974"/>
    </source>
</evidence>
<dbReference type="FunFam" id="2.60.40.820:FF:000016">
    <property type="entry name" value="T-box transcription factor TBX2-A"/>
    <property type="match status" value="1"/>
</dbReference>
<dbReference type="AlphaFoldDB" id="A0A3S0ZFW3"/>
<dbReference type="InterPro" id="IPR008967">
    <property type="entry name" value="p53-like_TF_DNA-bd_sf"/>
</dbReference>
<dbReference type="PANTHER" id="PTHR11267">
    <property type="entry name" value="T-BOX PROTEIN-RELATED"/>
    <property type="match status" value="1"/>
</dbReference>
<dbReference type="GO" id="GO:0005634">
    <property type="term" value="C:nucleus"/>
    <property type="evidence" value="ECO:0007669"/>
    <property type="project" value="UniProtKB-SubCell"/>
</dbReference>
<comment type="caution">
    <text evidence="6">Lacks conserved residue(s) required for the propagation of feature annotation.</text>
</comment>
<dbReference type="Gene3D" id="2.60.40.820">
    <property type="entry name" value="Transcription factor, T-box"/>
    <property type="match status" value="1"/>
</dbReference>
<dbReference type="EMBL" id="RQTK01000645">
    <property type="protein sequence ID" value="RUS76663.1"/>
    <property type="molecule type" value="Genomic_DNA"/>
</dbReference>
<dbReference type="InterPro" id="IPR018186">
    <property type="entry name" value="TF_T-box_CS"/>
</dbReference>
<feature type="non-terminal residue" evidence="9">
    <location>
        <position position="300"/>
    </location>
</feature>
<dbReference type="InterPro" id="IPR001699">
    <property type="entry name" value="TF_T-box"/>
</dbReference>
<dbReference type="GO" id="GO:0000981">
    <property type="term" value="F:DNA-binding transcription factor activity, RNA polymerase II-specific"/>
    <property type="evidence" value="ECO:0007669"/>
    <property type="project" value="TreeGrafter"/>
</dbReference>
<dbReference type="GO" id="GO:0001708">
    <property type="term" value="P:cell fate specification"/>
    <property type="evidence" value="ECO:0007669"/>
    <property type="project" value="TreeGrafter"/>
</dbReference>
<evidence type="ECO:0000256" key="2">
    <source>
        <dbReference type="ARBA" id="ARBA00023015"/>
    </source>
</evidence>
<keyword evidence="5 6" id="KW-0539">Nucleus</keyword>
<feature type="compositionally biased region" description="Polar residues" evidence="7">
    <location>
        <begin position="261"/>
        <end position="277"/>
    </location>
</feature>
<protein>
    <recommendedName>
        <fullName evidence="8">T-box domain-containing protein</fullName>
    </recommendedName>
</protein>
<organism evidence="9 10">
    <name type="scientific">Elysia chlorotica</name>
    <name type="common">Eastern emerald elysia</name>
    <name type="synonym">Sea slug</name>
    <dbReference type="NCBI Taxonomy" id="188477"/>
    <lineage>
        <taxon>Eukaryota</taxon>
        <taxon>Metazoa</taxon>
        <taxon>Spiralia</taxon>
        <taxon>Lophotrochozoa</taxon>
        <taxon>Mollusca</taxon>
        <taxon>Gastropoda</taxon>
        <taxon>Heterobranchia</taxon>
        <taxon>Euthyneura</taxon>
        <taxon>Panpulmonata</taxon>
        <taxon>Sacoglossa</taxon>
        <taxon>Placobranchoidea</taxon>
        <taxon>Plakobranchidae</taxon>
        <taxon>Elysia</taxon>
    </lineage>
</organism>
<reference evidence="9 10" key="1">
    <citation type="submission" date="2019-01" db="EMBL/GenBank/DDBJ databases">
        <title>A draft genome assembly of the solar-powered sea slug Elysia chlorotica.</title>
        <authorList>
            <person name="Cai H."/>
            <person name="Li Q."/>
            <person name="Fang X."/>
            <person name="Li J."/>
            <person name="Curtis N.E."/>
            <person name="Altenburger A."/>
            <person name="Shibata T."/>
            <person name="Feng M."/>
            <person name="Maeda T."/>
            <person name="Schwartz J.A."/>
            <person name="Shigenobu S."/>
            <person name="Lundholm N."/>
            <person name="Nishiyama T."/>
            <person name="Yang H."/>
            <person name="Hasebe M."/>
            <person name="Li S."/>
            <person name="Pierce S.K."/>
            <person name="Wang J."/>
        </authorList>
    </citation>
    <scope>NUCLEOTIDE SEQUENCE [LARGE SCALE GENOMIC DNA]</scope>
    <source>
        <strain evidence="9">EC2010</strain>
        <tissue evidence="9">Whole organism of an adult</tissue>
    </source>
</reference>
<sequence length="300" mass="34074">HVFFRAAAGFEPKDDGVKDNPKATLDGKKLWDIFFEHGTEMVITKSGRRMFPSFKVKMSGLDKKAKYILLLDIVPVDDCRYKFHNGTWSIAGKADPDMPRRMYIHPDSPCSGEQWMQKPVSFQKLKLTNNIADKSGFVSTPFFFIFFLFTILNSMHKYQPRLHVVRTHDLMALPFVEWKTLAFEETVFIAVTAYQNEKITQLKIDNNPFAKGFRDSGGGKREKKRLALHSSSHESYPLTKRAKMDDDHDDEEDSNLKHTKTSNNNNNPRDATRSATSHGGDDDDGDVDDNDGAESGGDDD</sequence>
<feature type="compositionally biased region" description="Acidic residues" evidence="7">
    <location>
        <begin position="281"/>
        <end position="300"/>
    </location>
</feature>
<comment type="caution">
    <text evidence="9">The sequence shown here is derived from an EMBL/GenBank/DDBJ whole genome shotgun (WGS) entry which is preliminary data.</text>
</comment>
<dbReference type="Pfam" id="PF00907">
    <property type="entry name" value="T-box"/>
    <property type="match status" value="1"/>
</dbReference>
<dbReference type="OrthoDB" id="7442607at2759"/>
<dbReference type="InterPro" id="IPR046360">
    <property type="entry name" value="T-box_DNA-bd"/>
</dbReference>
<dbReference type="PANTHER" id="PTHR11267:SF181">
    <property type="entry name" value="OPTOMOTOR-BLIND PROTEIN"/>
    <property type="match status" value="1"/>
</dbReference>
<proteinExistence type="predicted"/>
<keyword evidence="2" id="KW-0805">Transcription regulation</keyword>
<feature type="non-terminal residue" evidence="9">
    <location>
        <position position="1"/>
    </location>
</feature>
<dbReference type="PRINTS" id="PR00937">
    <property type="entry name" value="TBOX"/>
</dbReference>
<dbReference type="GO" id="GO:0045893">
    <property type="term" value="P:positive regulation of DNA-templated transcription"/>
    <property type="evidence" value="ECO:0007669"/>
    <property type="project" value="InterPro"/>
</dbReference>
<evidence type="ECO:0000256" key="1">
    <source>
        <dbReference type="ARBA" id="ARBA00004123"/>
    </source>
</evidence>